<evidence type="ECO:0000256" key="2">
    <source>
        <dbReference type="SAM" id="Phobius"/>
    </source>
</evidence>
<feature type="transmembrane region" description="Helical" evidence="2">
    <location>
        <begin position="65"/>
        <end position="82"/>
    </location>
</feature>
<evidence type="ECO:0008006" key="5">
    <source>
        <dbReference type="Google" id="ProtNLM"/>
    </source>
</evidence>
<feature type="compositionally biased region" description="Pro residues" evidence="1">
    <location>
        <begin position="614"/>
        <end position="626"/>
    </location>
</feature>
<protein>
    <recommendedName>
        <fullName evidence="5">Glycosyltransferase 2</fullName>
    </recommendedName>
</protein>
<feature type="region of interest" description="Disordered" evidence="1">
    <location>
        <begin position="589"/>
        <end position="628"/>
    </location>
</feature>
<feature type="region of interest" description="Disordered" evidence="1">
    <location>
        <begin position="727"/>
        <end position="765"/>
    </location>
</feature>
<dbReference type="AlphaFoldDB" id="A0A7C8M5Q8"/>
<keyword evidence="2" id="KW-0472">Membrane</keyword>
<dbReference type="OrthoDB" id="5397682at2759"/>
<evidence type="ECO:0000256" key="1">
    <source>
        <dbReference type="SAM" id="MobiDB-lite"/>
    </source>
</evidence>
<reference evidence="3 4" key="1">
    <citation type="submission" date="2020-01" db="EMBL/GenBank/DDBJ databases">
        <authorList>
            <consortium name="DOE Joint Genome Institute"/>
            <person name="Haridas S."/>
            <person name="Albert R."/>
            <person name="Binder M."/>
            <person name="Bloem J."/>
            <person name="Labutti K."/>
            <person name="Salamov A."/>
            <person name="Andreopoulos B."/>
            <person name="Baker S.E."/>
            <person name="Barry K."/>
            <person name="Bills G."/>
            <person name="Bluhm B.H."/>
            <person name="Cannon C."/>
            <person name="Castanera R."/>
            <person name="Culley D.E."/>
            <person name="Daum C."/>
            <person name="Ezra D."/>
            <person name="Gonzalez J.B."/>
            <person name="Henrissat B."/>
            <person name="Kuo A."/>
            <person name="Liang C."/>
            <person name="Lipzen A."/>
            <person name="Lutzoni F."/>
            <person name="Magnuson J."/>
            <person name="Mondo S."/>
            <person name="Nolan M."/>
            <person name="Ohm R."/>
            <person name="Pangilinan J."/>
            <person name="Park H.-J.H."/>
            <person name="Ramirez L."/>
            <person name="Alfaro M."/>
            <person name="Sun H."/>
            <person name="Tritt A."/>
            <person name="Yoshinaga Y."/>
            <person name="Zwiers L.-H.L."/>
            <person name="Turgeon B.G."/>
            <person name="Goodwin S.B."/>
            <person name="Spatafora J.W."/>
            <person name="Crous P.W."/>
            <person name="Grigoriev I.V."/>
        </authorList>
    </citation>
    <scope>NUCLEOTIDE SEQUENCE [LARGE SCALE GENOMIC DNA]</scope>
    <source>
        <strain evidence="3 4">CBS 611.86</strain>
    </source>
</reference>
<dbReference type="PANTHER" id="PTHR33604:SF3">
    <property type="entry name" value="OSJNBA0004B13.7 PROTEIN"/>
    <property type="match status" value="1"/>
</dbReference>
<evidence type="ECO:0000313" key="4">
    <source>
        <dbReference type="Proteomes" id="UP000481861"/>
    </source>
</evidence>
<proteinExistence type="predicted"/>
<organism evidence="3 4">
    <name type="scientific">Massariosphaeria phaeospora</name>
    <dbReference type="NCBI Taxonomy" id="100035"/>
    <lineage>
        <taxon>Eukaryota</taxon>
        <taxon>Fungi</taxon>
        <taxon>Dikarya</taxon>
        <taxon>Ascomycota</taxon>
        <taxon>Pezizomycotina</taxon>
        <taxon>Dothideomycetes</taxon>
        <taxon>Pleosporomycetidae</taxon>
        <taxon>Pleosporales</taxon>
        <taxon>Pleosporales incertae sedis</taxon>
        <taxon>Massariosphaeria</taxon>
    </lineage>
</organism>
<evidence type="ECO:0000313" key="3">
    <source>
        <dbReference type="EMBL" id="KAF2871360.1"/>
    </source>
</evidence>
<keyword evidence="2" id="KW-0812">Transmembrane</keyword>
<feature type="region of interest" description="Disordered" evidence="1">
    <location>
        <begin position="93"/>
        <end position="130"/>
    </location>
</feature>
<gene>
    <name evidence="3" type="ORF">BDV95DRAFT_571818</name>
</gene>
<accession>A0A7C8M5Q8</accession>
<feature type="compositionally biased region" description="Basic and acidic residues" evidence="1">
    <location>
        <begin position="603"/>
        <end position="613"/>
    </location>
</feature>
<feature type="compositionally biased region" description="Basic and acidic residues" evidence="1">
    <location>
        <begin position="104"/>
        <end position="115"/>
    </location>
</feature>
<feature type="compositionally biased region" description="Low complexity" evidence="1">
    <location>
        <begin position="742"/>
        <end position="758"/>
    </location>
</feature>
<dbReference type="EMBL" id="JAADJZ010000011">
    <property type="protein sequence ID" value="KAF2871360.1"/>
    <property type="molecule type" value="Genomic_DNA"/>
</dbReference>
<dbReference type="PANTHER" id="PTHR33604">
    <property type="entry name" value="OSJNBA0004B13.7 PROTEIN"/>
    <property type="match status" value="1"/>
</dbReference>
<sequence>MPAGRDTHRGWLQEGVIRGSMLSKTMLPGDAELGKKDDDHQPRDTLRMSDWTFLKTPLRWRRRRILLAVVGLYLVYLFIHNIPDLGELHGRHGPNGRQFAPTTADEHGDAYDREPSGPPPGTRPHRRGETAPHTYAGQIKFYRLAVSLRNAANVNGYRSTNRHVLFAVSSLKSASTLLPLVCEMSRWSRNWVNVAFMGREDIPLDDLLEINGIDKVKCPAVWHDARPDYTEYSTDERAQSSVIAAMSHINTFLRPQVAIVDDELLEDPSFTRGMRVKTEALGMPLIEVPKDRAEDFLWMTRLDSGSLKNWNQPTVDILIQVPPRSSSVLHVLKSIKNADYAGVRYPRLTIELPAEVDISVKRYLEKFSWPPNAGTAHGASQLTIRRRIANQRATQEDSAIRFLELFFPTSTTHSHVLLLSPQAQLSRQYYHYLLYVLLEYKYSSYTEDDVANVMGLSLEVPSVLLNGQTKLTPPTPADMHTPRYQELFPRASNAPFLWQAPNSHATLFFGDKWAELHSFLSNRVKKHFKSAKGSTRAKIVSETLPSWTEYMLELMRARGYSVYYPATSASDAFVTIHNELYHAPEEFVPQPSAHADTGPLPKLTDEPFLRAEEPPPPPKNPEPPVIPSSKPLHLALPFEGDLPEIPHLPYLLYDGTMVPLEKVSTIASAYANEFRESVGSCTIPEGKHRKVEVGDTKDLFCFGDEDEDDWEDDNGVVDDPIEEDASPIALLEEPTAMDELPTRAATAAAAETTPATAPGESGEEE</sequence>
<keyword evidence="4" id="KW-1185">Reference proteome</keyword>
<dbReference type="Proteomes" id="UP000481861">
    <property type="component" value="Unassembled WGS sequence"/>
</dbReference>
<comment type="caution">
    <text evidence="3">The sequence shown here is derived from an EMBL/GenBank/DDBJ whole genome shotgun (WGS) entry which is preliminary data.</text>
</comment>
<keyword evidence="2" id="KW-1133">Transmembrane helix</keyword>
<name>A0A7C8M5Q8_9PLEO</name>